<proteinExistence type="predicted"/>
<accession>F4QGA1</accession>
<name>F4QGA1_9CAUL</name>
<dbReference type="HOGENOM" id="CLU_070805_0_0_5"/>
<dbReference type="EMBL" id="GL883077">
    <property type="protein sequence ID" value="EGF92429.1"/>
    <property type="molecule type" value="Genomic_DNA"/>
</dbReference>
<dbReference type="STRING" id="715226.ABI_08650"/>
<evidence type="ECO:0000313" key="2">
    <source>
        <dbReference type="EMBL" id="EGF92429.1"/>
    </source>
</evidence>
<feature type="domain" description="Bacteriophage Mu GpT" evidence="1">
    <location>
        <begin position="8"/>
        <end position="290"/>
    </location>
</feature>
<dbReference type="eggNOG" id="COG4397">
    <property type="taxonomic scope" value="Bacteria"/>
</dbReference>
<dbReference type="AlphaFoldDB" id="F4QGA1"/>
<dbReference type="OrthoDB" id="9804833at2"/>
<dbReference type="InterPro" id="IPR018774">
    <property type="entry name" value="Phage_Mu_GpT"/>
</dbReference>
<protein>
    <submittedName>
        <fullName evidence="2">Mu-like prophage major head subunit gpT family protein</fullName>
    </submittedName>
</protein>
<dbReference type="RefSeq" id="WP_006271604.1">
    <property type="nucleotide sequence ID" value="NZ_GL883077.1"/>
</dbReference>
<dbReference type="Proteomes" id="UP000006512">
    <property type="component" value="Unassembled WGS sequence"/>
</dbReference>
<organism evidence="2 3">
    <name type="scientific">Asticcacaulis biprosthecium C19</name>
    <dbReference type="NCBI Taxonomy" id="715226"/>
    <lineage>
        <taxon>Bacteria</taxon>
        <taxon>Pseudomonadati</taxon>
        <taxon>Pseudomonadota</taxon>
        <taxon>Alphaproteobacteria</taxon>
        <taxon>Caulobacterales</taxon>
        <taxon>Caulobacteraceae</taxon>
        <taxon>Asticcacaulis</taxon>
    </lineage>
</organism>
<evidence type="ECO:0000313" key="3">
    <source>
        <dbReference type="Proteomes" id="UP000006512"/>
    </source>
</evidence>
<dbReference type="Pfam" id="PF10124">
    <property type="entry name" value="Mu-like_gpT"/>
    <property type="match status" value="1"/>
</dbReference>
<sequence>MIINNATLTALRVSFNLSFTMGLGKAPRVTDPFVTPVPASTKVETFGFLGDFPIFKKWVGPKQIKALEERAYSITVDDYEVTVAVHKNKIKDDNLGLYPSMLEGIGQDAGYLRDRLCLDALKAGHTSTGYDGQFFFDSDHVINGVTFSNINTAGTVEPWYLMDLSKPLKPIIYVDREKPNFVSNVNANGQNDHLFNLGEYLFGGEARGAAGYSYWQTSYRSTATLNAANYEAAKQIMSSYTDDNGEKLGIVPTHIVVGTSNLAAAQKLFEAQNLAGGESNIYWKKLIIIDASSRLP</sequence>
<reference evidence="3" key="1">
    <citation type="submission" date="2011-03" db="EMBL/GenBank/DDBJ databases">
        <title>Draft genome sequence of Brevundimonas diminuta.</title>
        <authorList>
            <person name="Brown P.J.B."/>
            <person name="Buechlein A."/>
            <person name="Hemmerich C."/>
            <person name="Brun Y.V."/>
        </authorList>
    </citation>
    <scope>NUCLEOTIDE SEQUENCE [LARGE SCALE GENOMIC DNA]</scope>
    <source>
        <strain evidence="3">C19</strain>
    </source>
</reference>
<gene>
    <name evidence="2" type="ORF">ABI_08650</name>
</gene>
<evidence type="ECO:0000259" key="1">
    <source>
        <dbReference type="Pfam" id="PF10124"/>
    </source>
</evidence>
<keyword evidence="3" id="KW-1185">Reference proteome</keyword>